<feature type="binding site" evidence="3">
    <location>
        <position position="103"/>
    </location>
    <ligand>
        <name>Zn(2+)</name>
        <dbReference type="ChEBI" id="CHEBI:29105"/>
        <label>2</label>
    </ligand>
</feature>
<dbReference type="EMBL" id="FNQH01000003">
    <property type="protein sequence ID" value="SEA55069.1"/>
    <property type="molecule type" value="Genomic_DNA"/>
</dbReference>
<feature type="binding site" evidence="2">
    <location>
        <begin position="208"/>
        <end position="210"/>
    </location>
    <ligand>
        <name>dihydroxyacetone phosphate</name>
        <dbReference type="ChEBI" id="CHEBI:57642"/>
    </ligand>
</feature>
<dbReference type="InterPro" id="IPR013785">
    <property type="entry name" value="Aldolase_TIM"/>
</dbReference>
<evidence type="ECO:0000256" key="3">
    <source>
        <dbReference type="PIRSR" id="PIRSR001359-3"/>
    </source>
</evidence>
<dbReference type="AlphaFoldDB" id="A0AB38A1Y2"/>
<dbReference type="Proteomes" id="UP000199042">
    <property type="component" value="Unassembled WGS sequence"/>
</dbReference>
<comment type="caution">
    <text evidence="4">The sequence shown here is derived from an EMBL/GenBank/DDBJ whole genome shotgun (WGS) entry which is preliminary data.</text>
</comment>
<dbReference type="GO" id="GO:0016832">
    <property type="term" value="F:aldehyde-lyase activity"/>
    <property type="evidence" value="ECO:0007669"/>
    <property type="project" value="InterPro"/>
</dbReference>
<dbReference type="NCBIfam" id="TIGR00167">
    <property type="entry name" value="cbbA"/>
    <property type="match status" value="1"/>
</dbReference>
<dbReference type="GO" id="GO:0008270">
    <property type="term" value="F:zinc ion binding"/>
    <property type="evidence" value="ECO:0007669"/>
    <property type="project" value="InterPro"/>
</dbReference>
<feature type="active site" description="Proton donor" evidence="1">
    <location>
        <position position="81"/>
    </location>
</feature>
<proteinExistence type="predicted"/>
<feature type="binding site" evidence="2">
    <location>
        <begin position="229"/>
        <end position="232"/>
    </location>
    <ligand>
        <name>dihydroxyacetone phosphate</name>
        <dbReference type="ChEBI" id="CHEBI:57642"/>
    </ligand>
</feature>
<sequence>MLVTTKEMFDYAEKDNFAIPAANFFDLDSARIYVQTAEKLKKPLILAFAQSHSDVLSLEEAALIGKYLAEKSISPVALHLDHGQDEAFIKSAIELGFTSVMIDASEDSFEENVRRSKAIADFAHQFGVVVEAEIGHVGSGNSLEATGTSDSIYTDAKEAVSFAQLTGVDSLAVSIGTAHGHYVGTPKIDFSVLKNIHEAIDVPLVLHGGSSSGDENLERCALGGIRKINIFTDFITKALNDIQEADPKDYFELKLAANRGMEEMLTHYYTVFHTESYEG</sequence>
<name>A0AB38A1Y2_9LACT</name>
<evidence type="ECO:0000256" key="1">
    <source>
        <dbReference type="PIRSR" id="PIRSR001359-1"/>
    </source>
</evidence>
<accession>A0AB38A1Y2</accession>
<keyword evidence="3" id="KW-0862">Zinc</keyword>
<dbReference type="InterPro" id="IPR050246">
    <property type="entry name" value="Class_II_FBP_aldolase"/>
</dbReference>
<comment type="cofactor">
    <cofactor evidence="3">
        <name>Zn(2+)</name>
        <dbReference type="ChEBI" id="CHEBI:29105"/>
    </cofactor>
    <text evidence="3">Binds 2 Zn(2+) ions per subunit. One is catalytic and the other provides a structural contribution.</text>
</comment>
<dbReference type="Pfam" id="PF01116">
    <property type="entry name" value="F_bP_aldolase"/>
    <property type="match status" value="1"/>
</dbReference>
<dbReference type="PANTHER" id="PTHR30304">
    <property type="entry name" value="D-TAGATOSE-1,6-BISPHOSPHATE ALDOLASE"/>
    <property type="match status" value="1"/>
</dbReference>
<evidence type="ECO:0000313" key="5">
    <source>
        <dbReference type="Proteomes" id="UP000199042"/>
    </source>
</evidence>
<reference evidence="4 5" key="1">
    <citation type="submission" date="2016-10" db="EMBL/GenBank/DDBJ databases">
        <authorList>
            <person name="Varghese N."/>
            <person name="Submissions S."/>
        </authorList>
    </citation>
    <scope>NUCLEOTIDE SEQUENCE [LARGE SCALE GENOMIC DNA]</scope>
    <source>
        <strain evidence="4 5">DSM 14526</strain>
    </source>
</reference>
<protein>
    <submittedName>
        <fullName evidence="4">Fructose-bisphosphate aldolase, class II</fullName>
    </submittedName>
</protein>
<keyword evidence="5" id="KW-1185">Reference proteome</keyword>
<dbReference type="PANTHER" id="PTHR30304:SF0">
    <property type="entry name" value="D-TAGATOSE-1,6-BISPHOSPHATE ALDOLASE SUBUNIT GATY-RELATED"/>
    <property type="match status" value="1"/>
</dbReference>
<organism evidence="4 5">
    <name type="scientific">Trichococcus collinsii</name>
    <dbReference type="NCBI Taxonomy" id="157076"/>
    <lineage>
        <taxon>Bacteria</taxon>
        <taxon>Bacillati</taxon>
        <taxon>Bacillota</taxon>
        <taxon>Bacilli</taxon>
        <taxon>Lactobacillales</taxon>
        <taxon>Carnobacteriaceae</taxon>
        <taxon>Trichococcus</taxon>
    </lineage>
</organism>
<dbReference type="SUPFAM" id="SSF51569">
    <property type="entry name" value="Aldolase"/>
    <property type="match status" value="1"/>
</dbReference>
<feature type="binding site" evidence="3">
    <location>
        <position position="133"/>
    </location>
    <ligand>
        <name>Zn(2+)</name>
        <dbReference type="ChEBI" id="CHEBI:29105"/>
        <label>2</label>
    </ligand>
</feature>
<feature type="binding site" evidence="3">
    <location>
        <position position="179"/>
    </location>
    <ligand>
        <name>Zn(2+)</name>
        <dbReference type="ChEBI" id="CHEBI:29105"/>
        <label>1</label>
        <note>catalytic</note>
    </ligand>
</feature>
<dbReference type="PIRSF" id="PIRSF001359">
    <property type="entry name" value="F_bP_aldolase_II"/>
    <property type="match status" value="1"/>
</dbReference>
<feature type="binding site" evidence="3">
    <location>
        <position position="82"/>
    </location>
    <ligand>
        <name>Zn(2+)</name>
        <dbReference type="ChEBI" id="CHEBI:29105"/>
        <label>1</label>
        <note>catalytic</note>
    </ligand>
</feature>
<dbReference type="InterPro" id="IPR000771">
    <property type="entry name" value="FBA_II"/>
</dbReference>
<dbReference type="Gene3D" id="3.20.20.70">
    <property type="entry name" value="Aldolase class I"/>
    <property type="match status" value="1"/>
</dbReference>
<feature type="binding site" evidence="3">
    <location>
        <position position="207"/>
    </location>
    <ligand>
        <name>Zn(2+)</name>
        <dbReference type="ChEBI" id="CHEBI:29105"/>
        <label>1</label>
        <note>catalytic</note>
    </ligand>
</feature>
<keyword evidence="3" id="KW-0479">Metal-binding</keyword>
<gene>
    <name evidence="4" type="ORF">SAMN04488525_103415</name>
</gene>
<dbReference type="GO" id="GO:0005975">
    <property type="term" value="P:carbohydrate metabolic process"/>
    <property type="evidence" value="ECO:0007669"/>
    <property type="project" value="InterPro"/>
</dbReference>
<dbReference type="RefSeq" id="WP_086985871.1">
    <property type="nucleotide sequence ID" value="NZ_FJNA01000001.1"/>
</dbReference>
<feature type="binding site" evidence="2">
    <location>
        <position position="180"/>
    </location>
    <ligand>
        <name>dihydroxyacetone phosphate</name>
        <dbReference type="ChEBI" id="CHEBI:57642"/>
    </ligand>
</feature>
<evidence type="ECO:0000256" key="2">
    <source>
        <dbReference type="PIRSR" id="PIRSR001359-2"/>
    </source>
</evidence>
<evidence type="ECO:0000313" key="4">
    <source>
        <dbReference type="EMBL" id="SEA55069.1"/>
    </source>
</evidence>
<dbReference type="CDD" id="cd00947">
    <property type="entry name" value="TBP_aldolase_IIB"/>
    <property type="match status" value="1"/>
</dbReference>